<protein>
    <submittedName>
        <fullName evidence="2">Quinol monooxygenase YgiN</fullName>
    </submittedName>
</protein>
<gene>
    <name evidence="2" type="ORF">SAMN05216574_13037</name>
</gene>
<dbReference type="EMBL" id="FOND01000030">
    <property type="protein sequence ID" value="SFF87609.1"/>
    <property type="molecule type" value="Genomic_DNA"/>
</dbReference>
<keyword evidence="3" id="KW-1185">Reference proteome</keyword>
<evidence type="ECO:0000259" key="1">
    <source>
        <dbReference type="PROSITE" id="PS51725"/>
    </source>
</evidence>
<dbReference type="Pfam" id="PF03992">
    <property type="entry name" value="ABM"/>
    <property type="match status" value="1"/>
</dbReference>
<sequence>MLIVIGSATAAPGRRDELVATARTIAAATRTDRGCLSYSFAADLDDEDRVLSIEVWADRAALDDHMTHHHTREFLRVAPGLLAGEPVMSFHDVAEAAPTAAG</sequence>
<dbReference type="RefSeq" id="WP_092203719.1">
    <property type="nucleotide sequence ID" value="NZ_FOND01000030.1"/>
</dbReference>
<dbReference type="InterPro" id="IPR050744">
    <property type="entry name" value="AI-2_Isomerase_LsrG"/>
</dbReference>
<dbReference type="InterPro" id="IPR007138">
    <property type="entry name" value="ABM_dom"/>
</dbReference>
<feature type="domain" description="ABM" evidence="1">
    <location>
        <begin position="2"/>
        <end position="90"/>
    </location>
</feature>
<dbReference type="InterPro" id="IPR011008">
    <property type="entry name" value="Dimeric_a/b-barrel"/>
</dbReference>
<dbReference type="Gene3D" id="3.30.70.100">
    <property type="match status" value="1"/>
</dbReference>
<dbReference type="PANTHER" id="PTHR33336:SF3">
    <property type="entry name" value="ABM DOMAIN-CONTAINING PROTEIN"/>
    <property type="match status" value="1"/>
</dbReference>
<dbReference type="PROSITE" id="PS51725">
    <property type="entry name" value="ABM"/>
    <property type="match status" value="1"/>
</dbReference>
<dbReference type="AlphaFoldDB" id="A0A1I2M9W2"/>
<reference evidence="3" key="1">
    <citation type="submission" date="2016-10" db="EMBL/GenBank/DDBJ databases">
        <authorList>
            <person name="Varghese N."/>
            <person name="Submissions S."/>
        </authorList>
    </citation>
    <scope>NUCLEOTIDE SEQUENCE [LARGE SCALE GENOMIC DNA]</scope>
    <source>
        <strain evidence="3">DSM 46838</strain>
    </source>
</reference>
<dbReference type="Proteomes" id="UP000198589">
    <property type="component" value="Unassembled WGS sequence"/>
</dbReference>
<accession>A0A1I2M9W2</accession>
<organism evidence="2 3">
    <name type="scientific">Blastococcus tunisiensis</name>
    <dbReference type="NCBI Taxonomy" id="1798228"/>
    <lineage>
        <taxon>Bacteria</taxon>
        <taxon>Bacillati</taxon>
        <taxon>Actinomycetota</taxon>
        <taxon>Actinomycetes</taxon>
        <taxon>Geodermatophilales</taxon>
        <taxon>Geodermatophilaceae</taxon>
        <taxon>Blastococcus</taxon>
    </lineage>
</organism>
<keyword evidence="2" id="KW-0503">Monooxygenase</keyword>
<proteinExistence type="predicted"/>
<evidence type="ECO:0000313" key="2">
    <source>
        <dbReference type="EMBL" id="SFF87609.1"/>
    </source>
</evidence>
<dbReference type="STRING" id="1798228.SAMN05216574_13037"/>
<name>A0A1I2M9W2_9ACTN</name>
<keyword evidence="2" id="KW-0560">Oxidoreductase</keyword>
<dbReference type="OrthoDB" id="5080511at2"/>
<dbReference type="GO" id="GO:0004497">
    <property type="term" value="F:monooxygenase activity"/>
    <property type="evidence" value="ECO:0007669"/>
    <property type="project" value="UniProtKB-KW"/>
</dbReference>
<dbReference type="PANTHER" id="PTHR33336">
    <property type="entry name" value="QUINOL MONOOXYGENASE YGIN-RELATED"/>
    <property type="match status" value="1"/>
</dbReference>
<dbReference type="SUPFAM" id="SSF54909">
    <property type="entry name" value="Dimeric alpha+beta barrel"/>
    <property type="match status" value="1"/>
</dbReference>
<evidence type="ECO:0000313" key="3">
    <source>
        <dbReference type="Proteomes" id="UP000198589"/>
    </source>
</evidence>